<evidence type="ECO:0000313" key="2">
    <source>
        <dbReference type="EMBL" id="CBZ29772.1"/>
    </source>
</evidence>
<evidence type="ECO:0000313" key="3">
    <source>
        <dbReference type="Proteomes" id="UP000007259"/>
    </source>
</evidence>
<reference evidence="2 3" key="1">
    <citation type="journal article" date="2011" name="Genome Res.">
        <title>Chromosome and gene copy number variation allow major structural change between species and strains of Leishmania.</title>
        <authorList>
            <person name="Rogers M.B."/>
            <person name="Hilley J.D."/>
            <person name="Dickens N.J."/>
            <person name="Wilkes J."/>
            <person name="Bates P.A."/>
            <person name="Depledge D.P."/>
            <person name="Harris D."/>
            <person name="Her Y."/>
            <person name="Herzyk P."/>
            <person name="Imamura H."/>
            <person name="Otto T.D."/>
            <person name="Sanders M."/>
            <person name="Seeger K."/>
            <person name="Dujardin J.C."/>
            <person name="Berriman M."/>
            <person name="Smith D.F."/>
            <person name="Hertz-Fowler C."/>
            <person name="Mottram J.C."/>
        </authorList>
    </citation>
    <scope>NUCLEOTIDE SEQUENCE [LARGE SCALE GENOMIC DNA]</scope>
    <source>
        <strain evidence="2 3">MHOM/GT/2001/U1103</strain>
    </source>
</reference>
<name>E9B3F5_LEIMU</name>
<dbReference type="GeneID" id="13453405"/>
<dbReference type="AlphaFoldDB" id="E9B3F5"/>
<accession>E9B3F5</accession>
<dbReference type="PhylomeDB" id="E9B3F5"/>
<proteinExistence type="predicted"/>
<feature type="compositionally biased region" description="Basic residues" evidence="1">
    <location>
        <begin position="114"/>
        <end position="132"/>
    </location>
</feature>
<dbReference type="EMBL" id="FR799584">
    <property type="protein sequence ID" value="CBZ29772.1"/>
    <property type="molecule type" value="Genomic_DNA"/>
</dbReference>
<dbReference type="Proteomes" id="UP000007259">
    <property type="component" value="Chromosome 31"/>
</dbReference>
<dbReference type="KEGG" id="lmi:LMXM_31_3770"/>
<sequence length="132" mass="14934">MLRRSQELLRVSPFALFMQEVGKTGKLKGAKNVCGAAAKMYRRLSPAEKSAVVRRAKEKTFPLQQAYQRMAKREMKRLRDMPMSKRQEHTRAKWISMRRSRASKPTKTVSSAKAKVKAASKAGKKIAKGPSK</sequence>
<keyword evidence="3" id="KW-1185">Reference proteome</keyword>
<dbReference type="PANTHER" id="PTHR37564">
    <property type="entry name" value="KINETOPLAST DNA-ASSOCIATED PROTEIN"/>
    <property type="match status" value="1"/>
</dbReference>
<dbReference type="OMA" id="AAKMYRR"/>
<dbReference type="InterPro" id="IPR052695">
    <property type="entry name" value="Kinetoplast-DNA-binding"/>
</dbReference>
<organism evidence="2 3">
    <name type="scientific">Leishmania mexicana (strain MHOM/GT/2001/U1103)</name>
    <dbReference type="NCBI Taxonomy" id="929439"/>
    <lineage>
        <taxon>Eukaryota</taxon>
        <taxon>Discoba</taxon>
        <taxon>Euglenozoa</taxon>
        <taxon>Kinetoplastea</taxon>
        <taxon>Metakinetoplastina</taxon>
        <taxon>Trypanosomatida</taxon>
        <taxon>Trypanosomatidae</taxon>
        <taxon>Leishmaniinae</taxon>
        <taxon>Leishmania</taxon>
    </lineage>
</organism>
<evidence type="ECO:0000256" key="1">
    <source>
        <dbReference type="SAM" id="MobiDB-lite"/>
    </source>
</evidence>
<dbReference type="RefSeq" id="XP_003878223.1">
    <property type="nucleotide sequence ID" value="XM_003878174.1"/>
</dbReference>
<dbReference type="OrthoDB" id="272913at2759"/>
<dbReference type="VEuPathDB" id="TriTrypDB:LmxM.31.3770"/>
<protein>
    <submittedName>
        <fullName evidence="2">Kinetoplast-associated protein p18-2</fullName>
    </submittedName>
</protein>
<dbReference type="PANTHER" id="PTHR37564:SF4">
    <property type="entry name" value="DNA-ASSOCIATED PROTEIN, PUTATIVE-RELATED"/>
    <property type="match status" value="1"/>
</dbReference>
<gene>
    <name evidence="2" type="ORF">LMXM_31_3770</name>
</gene>
<feature type="compositionally biased region" description="Basic and acidic residues" evidence="1">
    <location>
        <begin position="78"/>
        <end position="91"/>
    </location>
</feature>
<feature type="region of interest" description="Disordered" evidence="1">
    <location>
        <begin position="78"/>
        <end position="132"/>
    </location>
</feature>